<evidence type="ECO:0000256" key="1">
    <source>
        <dbReference type="SAM" id="MobiDB-lite"/>
    </source>
</evidence>
<feature type="region of interest" description="Disordered" evidence="1">
    <location>
        <begin position="1"/>
        <end position="71"/>
    </location>
</feature>
<keyword evidence="3" id="KW-1185">Reference proteome</keyword>
<evidence type="ECO:0000313" key="3">
    <source>
        <dbReference type="Proteomes" id="UP000324222"/>
    </source>
</evidence>
<gene>
    <name evidence="2" type="ORF">E2C01_039954</name>
</gene>
<organism evidence="2 3">
    <name type="scientific">Portunus trituberculatus</name>
    <name type="common">Swimming crab</name>
    <name type="synonym">Neptunus trituberculatus</name>
    <dbReference type="NCBI Taxonomy" id="210409"/>
    <lineage>
        <taxon>Eukaryota</taxon>
        <taxon>Metazoa</taxon>
        <taxon>Ecdysozoa</taxon>
        <taxon>Arthropoda</taxon>
        <taxon>Crustacea</taxon>
        <taxon>Multicrustacea</taxon>
        <taxon>Malacostraca</taxon>
        <taxon>Eumalacostraca</taxon>
        <taxon>Eucarida</taxon>
        <taxon>Decapoda</taxon>
        <taxon>Pleocyemata</taxon>
        <taxon>Brachyura</taxon>
        <taxon>Eubrachyura</taxon>
        <taxon>Portunoidea</taxon>
        <taxon>Portunidae</taxon>
        <taxon>Portuninae</taxon>
        <taxon>Portunus</taxon>
    </lineage>
</organism>
<sequence length="71" mass="7260">MVSVPGTAKSSMESVLPQCPCPRDPITTAPPTIPQSPNSPPPHLEPGQVSGGLTNHGAISGVLRDATYPNC</sequence>
<dbReference type="EMBL" id="VSRR010007114">
    <property type="protein sequence ID" value="MPC46240.1"/>
    <property type="molecule type" value="Genomic_DNA"/>
</dbReference>
<protein>
    <submittedName>
        <fullName evidence="2">Uncharacterized protein</fullName>
    </submittedName>
</protein>
<evidence type="ECO:0000313" key="2">
    <source>
        <dbReference type="EMBL" id="MPC46240.1"/>
    </source>
</evidence>
<accession>A0A5B7FF53</accession>
<dbReference type="Proteomes" id="UP000324222">
    <property type="component" value="Unassembled WGS sequence"/>
</dbReference>
<reference evidence="2 3" key="1">
    <citation type="submission" date="2019-05" db="EMBL/GenBank/DDBJ databases">
        <title>Another draft genome of Portunus trituberculatus and its Hox gene families provides insights of decapod evolution.</title>
        <authorList>
            <person name="Jeong J.-H."/>
            <person name="Song I."/>
            <person name="Kim S."/>
            <person name="Choi T."/>
            <person name="Kim D."/>
            <person name="Ryu S."/>
            <person name="Kim W."/>
        </authorList>
    </citation>
    <scope>NUCLEOTIDE SEQUENCE [LARGE SCALE GENOMIC DNA]</scope>
    <source>
        <tissue evidence="2">Muscle</tissue>
    </source>
</reference>
<proteinExistence type="predicted"/>
<dbReference type="AlphaFoldDB" id="A0A5B7FF53"/>
<feature type="compositionally biased region" description="Pro residues" evidence="1">
    <location>
        <begin position="31"/>
        <end position="44"/>
    </location>
</feature>
<comment type="caution">
    <text evidence="2">The sequence shown here is derived from an EMBL/GenBank/DDBJ whole genome shotgun (WGS) entry which is preliminary data.</text>
</comment>
<name>A0A5B7FF53_PORTR</name>